<dbReference type="AlphaFoldDB" id="Q4CS10"/>
<reference evidence="1 2" key="1">
    <citation type="journal article" date="2005" name="Science">
        <title>The genome sequence of Trypanosoma cruzi, etiologic agent of Chagas disease.</title>
        <authorList>
            <person name="El-Sayed N.M."/>
            <person name="Myler P.J."/>
            <person name="Bartholomeu D.C."/>
            <person name="Nilsson D."/>
            <person name="Aggarwal G."/>
            <person name="Tran A.N."/>
            <person name="Ghedin E."/>
            <person name="Worthey E.A."/>
            <person name="Delcher A.L."/>
            <person name="Blandin G."/>
            <person name="Westenberger S.J."/>
            <person name="Caler E."/>
            <person name="Cerqueira G.C."/>
            <person name="Branche C."/>
            <person name="Haas B."/>
            <person name="Anupama A."/>
            <person name="Arner E."/>
            <person name="Aslund L."/>
            <person name="Attipoe P."/>
            <person name="Bontempi E."/>
            <person name="Bringaud F."/>
            <person name="Burton P."/>
            <person name="Cadag E."/>
            <person name="Campbell D.A."/>
            <person name="Carrington M."/>
            <person name="Crabtree J."/>
            <person name="Darban H."/>
            <person name="da Silveira J.F."/>
            <person name="de Jong P."/>
            <person name="Edwards K."/>
            <person name="Englund P.T."/>
            <person name="Fazelina G."/>
            <person name="Feldblyum T."/>
            <person name="Ferella M."/>
            <person name="Frasch A.C."/>
            <person name="Gull K."/>
            <person name="Horn D."/>
            <person name="Hou L."/>
            <person name="Huang Y."/>
            <person name="Kindlund E."/>
            <person name="Klingbeil M."/>
            <person name="Kluge S."/>
            <person name="Koo H."/>
            <person name="Lacerda D."/>
            <person name="Levin M.J."/>
            <person name="Lorenzi H."/>
            <person name="Louie T."/>
            <person name="Machado C.R."/>
            <person name="McCulloch R."/>
            <person name="McKenna A."/>
            <person name="Mizuno Y."/>
            <person name="Mottram J.C."/>
            <person name="Nelson S."/>
            <person name="Ochaya S."/>
            <person name="Osoegawa K."/>
            <person name="Pai G."/>
            <person name="Parsons M."/>
            <person name="Pentony M."/>
            <person name="Pettersson U."/>
            <person name="Pop M."/>
            <person name="Ramirez J.L."/>
            <person name="Rinta J."/>
            <person name="Robertson L."/>
            <person name="Salzberg S.L."/>
            <person name="Sanchez D.O."/>
            <person name="Seyler A."/>
            <person name="Sharma R."/>
            <person name="Shetty J."/>
            <person name="Simpson A.J."/>
            <person name="Sisk E."/>
            <person name="Tammi M.T."/>
            <person name="Tarleton R."/>
            <person name="Teixeira S."/>
            <person name="Van Aken S."/>
            <person name="Vogt C."/>
            <person name="Ward P.N."/>
            <person name="Wickstead B."/>
            <person name="Wortman J."/>
            <person name="White O."/>
            <person name="Fraser C.M."/>
            <person name="Stuart K.D."/>
            <person name="Andersson B."/>
        </authorList>
    </citation>
    <scope>NUCLEOTIDE SEQUENCE [LARGE SCALE GENOMIC DNA]</scope>
    <source>
        <strain evidence="1 2">CL Brener</strain>
    </source>
</reference>
<comment type="caution">
    <text evidence="1">The sequence shown here is derived from an EMBL/GenBank/DDBJ whole genome shotgun (WGS) entry which is preliminary data.</text>
</comment>
<proteinExistence type="predicted"/>
<name>Q4CS10_TRYCC</name>
<accession>Q4CS10</accession>
<protein>
    <submittedName>
        <fullName evidence="1">Uncharacterized protein</fullName>
    </submittedName>
</protein>
<dbReference type="PaxDb" id="353153-Q4CS10"/>
<dbReference type="GeneID" id="3534504"/>
<gene>
    <name evidence="1" type="ORF">Tc00.1047053410923.30</name>
</gene>
<sequence length="239" mass="26336">MKKKDASRVRRGSHPLWKCCTACGGIALKCRTITHEDVARSGRLLLCFVSAAVGVGAAASDLSARWPQRVSVALFSREICCHAFTCVASGTMCRWLCDCRMEGEERKKVRECRGQESRWVSPRRALPTQRSTAPVGYSMSLRSIVFDAGSTQRGSGCRHRHECDRKGTCLLLCFEGSHRMAQWRAQSLIAESAHDTGHWPRSVCVVEDTAVESLLPAGGRTPEFLLFPTQADGCAMTTK</sequence>
<dbReference type="EMBL" id="AAHK01002195">
    <property type="protein sequence ID" value="EAN83063.1"/>
    <property type="molecule type" value="Genomic_DNA"/>
</dbReference>
<dbReference type="Proteomes" id="UP000002296">
    <property type="component" value="Unassembled WGS sequence"/>
</dbReference>
<evidence type="ECO:0000313" key="1">
    <source>
        <dbReference type="EMBL" id="EAN83063.1"/>
    </source>
</evidence>
<organism evidence="1 2">
    <name type="scientific">Trypanosoma cruzi (strain CL Brener)</name>
    <dbReference type="NCBI Taxonomy" id="353153"/>
    <lineage>
        <taxon>Eukaryota</taxon>
        <taxon>Discoba</taxon>
        <taxon>Euglenozoa</taxon>
        <taxon>Kinetoplastea</taxon>
        <taxon>Metakinetoplastina</taxon>
        <taxon>Trypanosomatida</taxon>
        <taxon>Trypanosomatidae</taxon>
        <taxon>Trypanosoma</taxon>
        <taxon>Schizotrypanum</taxon>
    </lineage>
</organism>
<evidence type="ECO:0000313" key="2">
    <source>
        <dbReference type="Proteomes" id="UP000002296"/>
    </source>
</evidence>
<keyword evidence="2" id="KW-1185">Reference proteome</keyword>
<dbReference type="KEGG" id="tcr:410923.30"/>
<dbReference type="InParanoid" id="Q4CS10"/>
<dbReference type="RefSeq" id="XP_804914.1">
    <property type="nucleotide sequence ID" value="XM_799821.1"/>
</dbReference>